<dbReference type="AlphaFoldDB" id="A0A061G1F6"/>
<reference evidence="2 3" key="1">
    <citation type="journal article" date="2013" name="Genome Biol.">
        <title>The genome sequence of the most widely cultivated cacao type and its use to identify candidate genes regulating pod color.</title>
        <authorList>
            <person name="Motamayor J.C."/>
            <person name="Mockaitis K."/>
            <person name="Schmutz J."/>
            <person name="Haiminen N."/>
            <person name="Iii D.L."/>
            <person name="Cornejo O."/>
            <person name="Findley S.D."/>
            <person name="Zheng P."/>
            <person name="Utro F."/>
            <person name="Royaert S."/>
            <person name="Saski C."/>
            <person name="Jenkins J."/>
            <person name="Podicheti R."/>
            <person name="Zhao M."/>
            <person name="Scheffler B.E."/>
            <person name="Stack J.C."/>
            <person name="Feltus F.A."/>
            <person name="Mustiga G.M."/>
            <person name="Amores F."/>
            <person name="Phillips W."/>
            <person name="Marelli J.P."/>
            <person name="May G.D."/>
            <person name="Shapiro H."/>
            <person name="Ma J."/>
            <person name="Bustamante C.D."/>
            <person name="Schnell R.J."/>
            <person name="Main D."/>
            <person name="Gilbert D."/>
            <person name="Parida L."/>
            <person name="Kuhn D.N."/>
        </authorList>
    </citation>
    <scope>NUCLEOTIDE SEQUENCE [LARGE SCALE GENOMIC DNA]</scope>
    <source>
        <strain evidence="3">cv. Matina 1-6</strain>
    </source>
</reference>
<dbReference type="Gramene" id="EOY20879">
    <property type="protein sequence ID" value="EOY20879"/>
    <property type="gene ID" value="TCM_012219"/>
</dbReference>
<gene>
    <name evidence="2" type="ORF">TCM_012219</name>
</gene>
<dbReference type="Proteomes" id="UP000026915">
    <property type="component" value="Chromosome 3"/>
</dbReference>
<protein>
    <submittedName>
        <fullName evidence="2">Uncharacterized protein</fullName>
    </submittedName>
</protein>
<accession>A0A061G1F6</accession>
<evidence type="ECO:0000256" key="1">
    <source>
        <dbReference type="SAM" id="MobiDB-lite"/>
    </source>
</evidence>
<organism evidence="2 3">
    <name type="scientific">Theobroma cacao</name>
    <name type="common">Cacao</name>
    <name type="synonym">Cocoa</name>
    <dbReference type="NCBI Taxonomy" id="3641"/>
    <lineage>
        <taxon>Eukaryota</taxon>
        <taxon>Viridiplantae</taxon>
        <taxon>Streptophyta</taxon>
        <taxon>Embryophyta</taxon>
        <taxon>Tracheophyta</taxon>
        <taxon>Spermatophyta</taxon>
        <taxon>Magnoliopsida</taxon>
        <taxon>eudicotyledons</taxon>
        <taxon>Gunneridae</taxon>
        <taxon>Pentapetalae</taxon>
        <taxon>rosids</taxon>
        <taxon>malvids</taxon>
        <taxon>Malvales</taxon>
        <taxon>Malvaceae</taxon>
        <taxon>Byttnerioideae</taxon>
        <taxon>Theobroma</taxon>
    </lineage>
</organism>
<evidence type="ECO:0000313" key="2">
    <source>
        <dbReference type="EMBL" id="EOY20879.1"/>
    </source>
</evidence>
<dbReference type="InParanoid" id="A0A061G1F6"/>
<evidence type="ECO:0000313" key="3">
    <source>
        <dbReference type="Proteomes" id="UP000026915"/>
    </source>
</evidence>
<feature type="region of interest" description="Disordered" evidence="1">
    <location>
        <begin position="31"/>
        <end position="52"/>
    </location>
</feature>
<name>A0A061G1F6_THECC</name>
<dbReference type="EMBL" id="CM001881">
    <property type="protein sequence ID" value="EOY20879.1"/>
    <property type="molecule type" value="Genomic_DNA"/>
</dbReference>
<sequence>MLGPRKKQKPACTQQDPENIYVGDILVADDRIPVHPQEHSGRTRGGRRGMERDTWKTAVGLCGAMMEIPRK</sequence>
<feature type="compositionally biased region" description="Basic and acidic residues" evidence="1">
    <location>
        <begin position="31"/>
        <end position="41"/>
    </location>
</feature>
<proteinExistence type="predicted"/>
<keyword evidence="3" id="KW-1185">Reference proteome</keyword>
<dbReference type="HOGENOM" id="CLU_2745149_0_0_1"/>